<accession>A0A084SZU0</accession>
<dbReference type="AlphaFoldDB" id="A0A084SZU0"/>
<dbReference type="InterPro" id="IPR051450">
    <property type="entry name" value="Gfo/Idh/MocA_Oxidoreductases"/>
</dbReference>
<organism evidence="2 3">
    <name type="scientific">Archangium violaceum Cb vi76</name>
    <dbReference type="NCBI Taxonomy" id="1406225"/>
    <lineage>
        <taxon>Bacteria</taxon>
        <taxon>Pseudomonadati</taxon>
        <taxon>Myxococcota</taxon>
        <taxon>Myxococcia</taxon>
        <taxon>Myxococcales</taxon>
        <taxon>Cystobacterineae</taxon>
        <taxon>Archangiaceae</taxon>
        <taxon>Archangium</taxon>
    </lineage>
</organism>
<dbReference type="Pfam" id="PF01408">
    <property type="entry name" value="GFO_IDH_MocA"/>
    <property type="match status" value="1"/>
</dbReference>
<gene>
    <name evidence="2" type="ORF">Q664_05960</name>
</gene>
<comment type="caution">
    <text evidence="2">The sequence shown here is derived from an EMBL/GenBank/DDBJ whole genome shotgun (WGS) entry which is preliminary data.</text>
</comment>
<dbReference type="PANTHER" id="PTHR43377">
    <property type="entry name" value="BILIVERDIN REDUCTASE A"/>
    <property type="match status" value="1"/>
</dbReference>
<evidence type="ECO:0000313" key="2">
    <source>
        <dbReference type="EMBL" id="KFA93975.1"/>
    </source>
</evidence>
<dbReference type="PANTHER" id="PTHR43377:SF1">
    <property type="entry name" value="BILIVERDIN REDUCTASE A"/>
    <property type="match status" value="1"/>
</dbReference>
<dbReference type="InterPro" id="IPR000683">
    <property type="entry name" value="Gfo/Idh/MocA-like_OxRdtase_N"/>
</dbReference>
<name>A0A084SZU0_9BACT</name>
<dbReference type="GO" id="GO:0000166">
    <property type="term" value="F:nucleotide binding"/>
    <property type="evidence" value="ECO:0007669"/>
    <property type="project" value="InterPro"/>
</dbReference>
<dbReference type="RefSeq" id="WP_043390709.1">
    <property type="nucleotide sequence ID" value="NZ_JPMI01000031.1"/>
</dbReference>
<feature type="domain" description="Gfo/Idh/MocA-like oxidoreductase N-terminal" evidence="1">
    <location>
        <begin position="1"/>
        <end position="128"/>
    </location>
</feature>
<protein>
    <recommendedName>
        <fullName evidence="1">Gfo/Idh/MocA-like oxidoreductase N-terminal domain-containing protein</fullName>
    </recommendedName>
</protein>
<evidence type="ECO:0000259" key="1">
    <source>
        <dbReference type="Pfam" id="PF01408"/>
    </source>
</evidence>
<evidence type="ECO:0000313" key="3">
    <source>
        <dbReference type="Proteomes" id="UP000028547"/>
    </source>
</evidence>
<proteinExistence type="predicted"/>
<dbReference type="InterPro" id="IPR036291">
    <property type="entry name" value="NAD(P)-bd_dom_sf"/>
</dbReference>
<reference evidence="2 3" key="1">
    <citation type="submission" date="2014-07" db="EMBL/GenBank/DDBJ databases">
        <title>Draft Genome Sequence of Gephyronic Acid Producer, Cystobacter violaceus Strain Cb vi76.</title>
        <authorList>
            <person name="Stevens D.C."/>
            <person name="Young J."/>
            <person name="Carmichael R."/>
            <person name="Tan J."/>
            <person name="Taylor R.E."/>
        </authorList>
    </citation>
    <scope>NUCLEOTIDE SEQUENCE [LARGE SCALE GENOMIC DNA]</scope>
    <source>
        <strain evidence="2 3">Cb vi76</strain>
    </source>
</reference>
<dbReference type="Proteomes" id="UP000028547">
    <property type="component" value="Unassembled WGS sequence"/>
</dbReference>
<sequence length="483" mass="55038">MKIAVIGIGPHARRVYVPALQRLRERFGVEVALVVELEAKESEVRAFLAARELRPELLFVKPFQQHMPEDVRAALSRAARREPLDGVIIATEPLSHRAYAEWALEERLHILMDKPVTTRENAATELPQAVGIYGDYEALLSAHGRLQKEKQTLFSINVQRRFHPGFQRVMELLKEIAERTNCPITSLQSSHADGQWRLPSEMITLGYHGYNEGYGKVSHSGYHFFDLAWWLYQTVASLTGKQADFAEVFSSFQGPGGYLRQLDTGDHERLFGPEYRNSQAHDEESLKQRLRDYGELDAFSTIRLLEEGESVCHLSINLLHNSFSRRDRLQPGKNLYKGNGRVKHEHHSIQQGPFQNIQVHSYQSRAEHDERSGDEHAVGGNNHFDIHVFRNSGLTGDARPLEIIRMGELEEQAGYDSERLATEQAKEAVVVEFLQFIRGELPRERVRSSIEEHRVPVRLMSSVYASHVLQRSGGNPIVGFALR</sequence>
<dbReference type="Gene3D" id="3.40.50.720">
    <property type="entry name" value="NAD(P)-binding Rossmann-like Domain"/>
    <property type="match status" value="1"/>
</dbReference>
<dbReference type="EMBL" id="JPMI01000031">
    <property type="protein sequence ID" value="KFA93975.1"/>
    <property type="molecule type" value="Genomic_DNA"/>
</dbReference>
<dbReference type="SUPFAM" id="SSF51735">
    <property type="entry name" value="NAD(P)-binding Rossmann-fold domains"/>
    <property type="match status" value="1"/>
</dbReference>